<dbReference type="GO" id="GO:0005794">
    <property type="term" value="C:Golgi apparatus"/>
    <property type="evidence" value="ECO:0007669"/>
    <property type="project" value="TreeGrafter"/>
</dbReference>
<dbReference type="Proteomes" id="UP000507222">
    <property type="component" value="Unassembled WGS sequence"/>
</dbReference>
<dbReference type="AlphaFoldDB" id="A0A6J5VPX4"/>
<dbReference type="PANTHER" id="PTHR23157">
    <property type="entry name" value="GRIP AND COILED-COIL DOMAIN-CONTAINING PROTEIN 1"/>
    <property type="match status" value="1"/>
</dbReference>
<evidence type="ECO:0000313" key="7">
    <source>
        <dbReference type="EMBL" id="CAB4287938.1"/>
    </source>
</evidence>
<dbReference type="InterPro" id="IPR051952">
    <property type="entry name" value="Golgi-autophagy_related"/>
</dbReference>
<dbReference type="SMART" id="SM00755">
    <property type="entry name" value="Grip"/>
    <property type="match status" value="1"/>
</dbReference>
<name>A0A6J5VPX4_PRUAR</name>
<organism evidence="7 8">
    <name type="scientific">Prunus armeniaca</name>
    <name type="common">Apricot</name>
    <name type="synonym">Armeniaca vulgaris</name>
    <dbReference type="NCBI Taxonomy" id="36596"/>
    <lineage>
        <taxon>Eukaryota</taxon>
        <taxon>Viridiplantae</taxon>
        <taxon>Streptophyta</taxon>
        <taxon>Embryophyta</taxon>
        <taxon>Tracheophyta</taxon>
        <taxon>Spermatophyta</taxon>
        <taxon>Magnoliopsida</taxon>
        <taxon>eudicotyledons</taxon>
        <taxon>Gunneridae</taxon>
        <taxon>Pentapetalae</taxon>
        <taxon>rosids</taxon>
        <taxon>fabids</taxon>
        <taxon>Rosales</taxon>
        <taxon>Rosaceae</taxon>
        <taxon>Amygdaloideae</taxon>
        <taxon>Amygdaleae</taxon>
        <taxon>Prunus</taxon>
    </lineage>
</organism>
<feature type="domain" description="GRIP" evidence="6">
    <location>
        <begin position="1"/>
        <end position="41"/>
    </location>
</feature>
<dbReference type="EMBL" id="CAEKDK010000007">
    <property type="protein sequence ID" value="CAB4287938.1"/>
    <property type="molecule type" value="Genomic_DNA"/>
</dbReference>
<evidence type="ECO:0000313" key="8">
    <source>
        <dbReference type="Proteomes" id="UP000507222"/>
    </source>
</evidence>
<evidence type="ECO:0000256" key="2">
    <source>
        <dbReference type="ARBA" id="ARBA00004496"/>
    </source>
</evidence>
<sequence>MTYLKNIILKLLETGEVEALLPVLGMILQLSPDEVNLRSYDAPKPSHFPLVMHKCQQAYRASGDLYCPENVNYDRAIIRHEECNKREHRGRALEGTSPIRNLNARELGPSILHFTIWSFAVGDNVGFGLN</sequence>
<reference evidence="7 8" key="1">
    <citation type="submission" date="2020-05" db="EMBL/GenBank/DDBJ databases">
        <authorList>
            <person name="Campoy J."/>
            <person name="Schneeberger K."/>
            <person name="Spophaly S."/>
        </authorList>
    </citation>
    <scope>NUCLEOTIDE SEQUENCE [LARGE SCALE GENOMIC DNA]</scope>
    <source>
        <strain evidence="7">PruArmRojPasFocal</strain>
    </source>
</reference>
<keyword evidence="4" id="KW-0175">Coiled coil</keyword>
<keyword evidence="5" id="KW-0472">Membrane</keyword>
<evidence type="ECO:0000259" key="6">
    <source>
        <dbReference type="PROSITE" id="PS50913"/>
    </source>
</evidence>
<evidence type="ECO:0000256" key="5">
    <source>
        <dbReference type="ARBA" id="ARBA00023136"/>
    </source>
</evidence>
<keyword evidence="3" id="KW-0963">Cytoplasm</keyword>
<evidence type="ECO:0000256" key="4">
    <source>
        <dbReference type="ARBA" id="ARBA00023054"/>
    </source>
</evidence>
<proteinExistence type="predicted"/>
<evidence type="ECO:0000256" key="3">
    <source>
        <dbReference type="ARBA" id="ARBA00022490"/>
    </source>
</evidence>
<dbReference type="PANTHER" id="PTHR23157:SF25">
    <property type="entry name" value="GRIP AND COILED-COIL DOMAIN-CONTAINING PROTEIN 1"/>
    <property type="match status" value="1"/>
</dbReference>
<dbReference type="InterPro" id="IPR000237">
    <property type="entry name" value="GRIP_dom"/>
</dbReference>
<gene>
    <name evidence="7" type="ORF">CURHAP_LOCUS45964</name>
</gene>
<evidence type="ECO:0000256" key="1">
    <source>
        <dbReference type="ARBA" id="ARBA00004184"/>
    </source>
</evidence>
<dbReference type="PROSITE" id="PS50913">
    <property type="entry name" value="GRIP"/>
    <property type="match status" value="1"/>
</dbReference>
<protein>
    <recommendedName>
        <fullName evidence="6">GRIP domain-containing protein</fullName>
    </recommendedName>
</protein>
<comment type="subcellular location">
    <subcellularLocation>
        <location evidence="2">Cytoplasm</location>
    </subcellularLocation>
    <subcellularLocation>
        <location evidence="1">Endomembrane system</location>
        <topology evidence="1">Peripheral membrane protein</topology>
    </subcellularLocation>
</comment>
<dbReference type="Pfam" id="PF01465">
    <property type="entry name" value="GRIP"/>
    <property type="match status" value="1"/>
</dbReference>
<accession>A0A6J5VPX4</accession>